<feature type="signal peptide" evidence="7">
    <location>
        <begin position="1"/>
        <end position="22"/>
    </location>
</feature>
<evidence type="ECO:0000259" key="8">
    <source>
        <dbReference type="Pfam" id="PF00149"/>
    </source>
</evidence>
<dbReference type="GO" id="GO:0046872">
    <property type="term" value="F:metal ion binding"/>
    <property type="evidence" value="ECO:0007669"/>
    <property type="project" value="UniProtKB-KW"/>
</dbReference>
<dbReference type="Proteomes" id="UP000757103">
    <property type="component" value="Unassembled WGS sequence"/>
</dbReference>
<dbReference type="SUPFAM" id="SSF56300">
    <property type="entry name" value="Metallo-dependent phosphatases"/>
    <property type="match status" value="1"/>
</dbReference>
<evidence type="ECO:0000256" key="4">
    <source>
        <dbReference type="ARBA" id="ARBA00022801"/>
    </source>
</evidence>
<feature type="chain" id="PRO_5037020258" description="acid phosphatase" evidence="7">
    <location>
        <begin position="23"/>
        <end position="320"/>
    </location>
</feature>
<comment type="catalytic activity">
    <reaction evidence="1 5">
        <text>a phosphate monoester + H2O = an alcohol + phosphate</text>
        <dbReference type="Rhea" id="RHEA:15017"/>
        <dbReference type="ChEBI" id="CHEBI:15377"/>
        <dbReference type="ChEBI" id="CHEBI:30879"/>
        <dbReference type="ChEBI" id="CHEBI:43474"/>
        <dbReference type="ChEBI" id="CHEBI:67140"/>
        <dbReference type="EC" id="3.1.3.2"/>
    </reaction>
</comment>
<organism evidence="9 10">
    <name type="scientific">Barnesiella viscericola</name>
    <dbReference type="NCBI Taxonomy" id="397865"/>
    <lineage>
        <taxon>Bacteria</taxon>
        <taxon>Pseudomonadati</taxon>
        <taxon>Bacteroidota</taxon>
        <taxon>Bacteroidia</taxon>
        <taxon>Bacteroidales</taxon>
        <taxon>Barnesiellaceae</taxon>
        <taxon>Barnesiella</taxon>
    </lineage>
</organism>
<keyword evidence="6" id="KW-0479">Metal-binding</keyword>
<name>A0A921SUH6_9BACT</name>
<dbReference type="AlphaFoldDB" id="A0A921SUH6"/>
<evidence type="ECO:0000313" key="10">
    <source>
        <dbReference type="Proteomes" id="UP000757103"/>
    </source>
</evidence>
<evidence type="ECO:0000256" key="2">
    <source>
        <dbReference type="ARBA" id="ARBA00012646"/>
    </source>
</evidence>
<feature type="binding site" evidence="6">
    <location>
        <position position="211"/>
    </location>
    <ligand>
        <name>Fe cation</name>
        <dbReference type="ChEBI" id="CHEBI:24875"/>
        <label>2</label>
    </ligand>
</feature>
<dbReference type="GO" id="GO:0003993">
    <property type="term" value="F:acid phosphatase activity"/>
    <property type="evidence" value="ECO:0007669"/>
    <property type="project" value="UniProtKB-UniRule"/>
</dbReference>
<feature type="binding site" evidence="6">
    <location>
        <position position="118"/>
    </location>
    <ligand>
        <name>Fe cation</name>
        <dbReference type="ChEBI" id="CHEBI:24875"/>
        <label>2</label>
    </ligand>
</feature>
<dbReference type="GeneID" id="90529516"/>
<reference evidence="9" key="2">
    <citation type="submission" date="2021-09" db="EMBL/GenBank/DDBJ databases">
        <authorList>
            <person name="Gilroy R."/>
        </authorList>
    </citation>
    <scope>NUCLEOTIDE SEQUENCE</scope>
    <source>
        <strain evidence="9">CHK121-7720</strain>
    </source>
</reference>
<dbReference type="PROSITE" id="PS51257">
    <property type="entry name" value="PROKAR_LIPOPROTEIN"/>
    <property type="match status" value="1"/>
</dbReference>
<reference evidence="9" key="1">
    <citation type="journal article" date="2021" name="PeerJ">
        <title>Extensive microbial diversity within the chicken gut microbiome revealed by metagenomics and culture.</title>
        <authorList>
            <person name="Gilroy R."/>
            <person name="Ravi A."/>
            <person name="Getino M."/>
            <person name="Pursley I."/>
            <person name="Horton D.L."/>
            <person name="Alikhan N.F."/>
            <person name="Baker D."/>
            <person name="Gharbi K."/>
            <person name="Hall N."/>
            <person name="Watson M."/>
            <person name="Adriaenssens E.M."/>
            <person name="Foster-Nyarko E."/>
            <person name="Jarju S."/>
            <person name="Secka A."/>
            <person name="Antonio M."/>
            <person name="Oren A."/>
            <person name="Chaudhuri R.R."/>
            <person name="La Ragione R."/>
            <person name="Hildebrand F."/>
            <person name="Pallen M.J."/>
        </authorList>
    </citation>
    <scope>NUCLEOTIDE SEQUENCE</scope>
    <source>
        <strain evidence="9">CHK121-7720</strain>
    </source>
</reference>
<feature type="binding site" evidence="6">
    <location>
        <position position="248"/>
    </location>
    <ligand>
        <name>Fe cation</name>
        <dbReference type="ChEBI" id="CHEBI:24875"/>
        <label>2</label>
    </ligand>
</feature>
<dbReference type="EC" id="3.1.3.2" evidence="2 5"/>
<evidence type="ECO:0000256" key="6">
    <source>
        <dbReference type="PIRSR" id="PIRSR000898-1"/>
    </source>
</evidence>
<evidence type="ECO:0000256" key="5">
    <source>
        <dbReference type="PIRNR" id="PIRNR000898"/>
    </source>
</evidence>
<dbReference type="InterPro" id="IPR004843">
    <property type="entry name" value="Calcineurin-like_PHP"/>
</dbReference>
<keyword evidence="4 5" id="KW-0378">Hydrolase</keyword>
<feature type="binding site" evidence="6">
    <location>
        <position position="47"/>
    </location>
    <ligand>
        <name>Fe cation</name>
        <dbReference type="ChEBI" id="CHEBI:24875"/>
        <label>1</label>
    </ligand>
</feature>
<evidence type="ECO:0000256" key="1">
    <source>
        <dbReference type="ARBA" id="ARBA00000032"/>
    </source>
</evidence>
<evidence type="ECO:0000256" key="3">
    <source>
        <dbReference type="ARBA" id="ARBA00022729"/>
    </source>
</evidence>
<evidence type="ECO:0000256" key="7">
    <source>
        <dbReference type="SAM" id="SignalP"/>
    </source>
</evidence>
<dbReference type="InterPro" id="IPR024927">
    <property type="entry name" value="Acid_PPase"/>
</dbReference>
<feature type="binding site" evidence="6">
    <location>
        <position position="250"/>
    </location>
    <ligand>
        <name>Fe cation</name>
        <dbReference type="ChEBI" id="CHEBI:24875"/>
        <label>1</label>
    </ligand>
</feature>
<feature type="binding site" evidence="6">
    <location>
        <position position="80"/>
    </location>
    <ligand>
        <name>Fe cation</name>
        <dbReference type="ChEBI" id="CHEBI:24875"/>
        <label>2</label>
    </ligand>
</feature>
<dbReference type="PANTHER" id="PTHR10161">
    <property type="entry name" value="TARTRATE-RESISTANT ACID PHOSPHATASE TYPE 5"/>
    <property type="match status" value="1"/>
</dbReference>
<sequence length="320" mass="36152">MKTVQFFSALLLMGAIVSVSSCKPTTDSTSSLPAEVEDNFNFIVANDLGRNGYYDQKIIAEQMGETAGEIGIEFVAAAGDIHHFEGVASVNDPLWNTNYEYIYSHPELMLDWYPVLGNHEYRGNTQAVLDYSGVSRRWCMPARYYDKSFEVGDSSSLKVVFIDTAPLIDKYHKESEESYRDVAAQDMEAQLHWIDSVLNASHETWKIVIGHHPVYAQTPKDEIERENLQQRLDPLLRKYGVDMYIAGHIHNFQHIRVPGSDVDYVVNSSASLSRKVSEIEGTQYCSPEPGFSVVSVSDKDLNLYMLDKTGHVLHTVTRTR</sequence>
<dbReference type="InterPro" id="IPR051558">
    <property type="entry name" value="Metallophosphoesterase_PAP"/>
</dbReference>
<dbReference type="Gene3D" id="3.60.21.10">
    <property type="match status" value="1"/>
</dbReference>
<dbReference type="Pfam" id="PF00149">
    <property type="entry name" value="Metallophos"/>
    <property type="match status" value="1"/>
</dbReference>
<feature type="domain" description="Calcineurin-like phosphoesterase" evidence="8">
    <location>
        <begin position="41"/>
        <end position="251"/>
    </location>
</feature>
<keyword evidence="3 7" id="KW-0732">Signal</keyword>
<accession>A0A921SUH6</accession>
<comment type="cofactor">
    <cofactor evidence="6">
        <name>Fe cation</name>
        <dbReference type="ChEBI" id="CHEBI:24875"/>
    </cofactor>
    <text evidence="6">Binds 2 iron ions per subunit.</text>
</comment>
<dbReference type="PANTHER" id="PTHR10161:SF14">
    <property type="entry name" value="TARTRATE-RESISTANT ACID PHOSPHATASE TYPE 5"/>
    <property type="match status" value="1"/>
</dbReference>
<dbReference type="InterPro" id="IPR029052">
    <property type="entry name" value="Metallo-depent_PP-like"/>
</dbReference>
<dbReference type="RefSeq" id="WP_025278851.1">
    <property type="nucleotide sequence ID" value="NZ_CAWVJN010000001.1"/>
</dbReference>
<protein>
    <recommendedName>
        <fullName evidence="2 5">acid phosphatase</fullName>
        <ecNumber evidence="2 5">3.1.3.2</ecNumber>
    </recommendedName>
</protein>
<proteinExistence type="predicted"/>
<dbReference type="PIRSF" id="PIRSF000898">
    <property type="entry name" value="Acid_Ptase_5"/>
    <property type="match status" value="1"/>
</dbReference>
<feature type="binding site" evidence="6">
    <location>
        <position position="80"/>
    </location>
    <ligand>
        <name>Fe cation</name>
        <dbReference type="ChEBI" id="CHEBI:24875"/>
        <label>1</label>
    </ligand>
</feature>
<dbReference type="EMBL" id="DYUD01000010">
    <property type="protein sequence ID" value="HJG88327.1"/>
    <property type="molecule type" value="Genomic_DNA"/>
</dbReference>
<evidence type="ECO:0000313" key="9">
    <source>
        <dbReference type="EMBL" id="HJG88327.1"/>
    </source>
</evidence>
<keyword evidence="5 6" id="KW-0408">Iron</keyword>
<comment type="caution">
    <text evidence="9">The sequence shown here is derived from an EMBL/GenBank/DDBJ whole genome shotgun (WGS) entry which is preliminary data.</text>
</comment>
<gene>
    <name evidence="9" type="ORF">K8U91_02455</name>
</gene>